<reference evidence="3 4" key="1">
    <citation type="journal article" date="2018" name="IMA Fungus">
        <title>IMA Genome-F 9: Draft genome sequence of Annulohypoxylon stygium, Aspergillus mulundensis, Berkeleyomyces basicola (syn. Thielaviopsis basicola), Ceratocystis smalleyi, two Cercospora beticola strains, Coleophoma cylindrospora, Fusarium fracticaudum, Phialophora cf. hyalina, and Morchella septimelata.</title>
        <authorList>
            <person name="Wingfield B.D."/>
            <person name="Bills G.F."/>
            <person name="Dong Y."/>
            <person name="Huang W."/>
            <person name="Nel W.J."/>
            <person name="Swalarsk-Parry B.S."/>
            <person name="Vaghefi N."/>
            <person name="Wilken P.M."/>
            <person name="An Z."/>
            <person name="de Beer Z.W."/>
            <person name="De Vos L."/>
            <person name="Chen L."/>
            <person name="Duong T.A."/>
            <person name="Gao Y."/>
            <person name="Hammerbacher A."/>
            <person name="Kikkert J.R."/>
            <person name="Li Y."/>
            <person name="Li H."/>
            <person name="Li K."/>
            <person name="Li Q."/>
            <person name="Liu X."/>
            <person name="Ma X."/>
            <person name="Naidoo K."/>
            <person name="Pethybridge S.J."/>
            <person name="Sun J."/>
            <person name="Steenkamp E.T."/>
            <person name="van der Nest M.A."/>
            <person name="van Wyk S."/>
            <person name="Wingfield M.J."/>
            <person name="Xiong C."/>
            <person name="Yue Q."/>
            <person name="Zhang X."/>
        </authorList>
    </citation>
    <scope>NUCLEOTIDE SEQUENCE [LARGE SCALE GENOMIC DNA]</scope>
    <source>
        <strain evidence="3 4">BP6252</strain>
    </source>
</reference>
<evidence type="ECO:0000313" key="4">
    <source>
        <dbReference type="Proteomes" id="UP000256645"/>
    </source>
</evidence>
<dbReference type="Pfam" id="PF08636">
    <property type="entry name" value="Pkr1"/>
    <property type="match status" value="1"/>
</dbReference>
<keyword evidence="2" id="KW-0472">Membrane</keyword>
<proteinExistence type="predicted"/>
<keyword evidence="2" id="KW-0812">Transmembrane</keyword>
<comment type="caution">
    <text evidence="3">The sequence shown here is derived from an EMBL/GenBank/DDBJ whole genome shotgun (WGS) entry which is preliminary data.</text>
</comment>
<feature type="region of interest" description="Disordered" evidence="1">
    <location>
        <begin position="80"/>
        <end position="112"/>
    </location>
</feature>
<dbReference type="PANTHER" id="PTHR28251">
    <property type="entry name" value="V-TYPE ATPASE ASSEMBLY FACTOR PKR1"/>
    <property type="match status" value="1"/>
</dbReference>
<keyword evidence="2" id="KW-1133">Transmembrane helix</keyword>
<evidence type="ECO:0000313" key="3">
    <source>
        <dbReference type="EMBL" id="RDW67734.1"/>
    </source>
</evidence>
<feature type="region of interest" description="Disordered" evidence="1">
    <location>
        <begin position="126"/>
        <end position="150"/>
    </location>
</feature>
<dbReference type="GO" id="GO:0070072">
    <property type="term" value="P:vacuolar proton-transporting V-type ATPase complex assembly"/>
    <property type="evidence" value="ECO:0007669"/>
    <property type="project" value="InterPro"/>
</dbReference>
<dbReference type="InterPro" id="IPR013945">
    <property type="entry name" value="Pkr1"/>
</dbReference>
<evidence type="ECO:0000256" key="1">
    <source>
        <dbReference type="SAM" id="MobiDB-lite"/>
    </source>
</evidence>
<protein>
    <submittedName>
        <fullName evidence="3">Pkr1-domain-containing protein</fullName>
    </submittedName>
</protein>
<accession>A0A3D8R1N0</accession>
<feature type="transmembrane region" description="Helical" evidence="2">
    <location>
        <begin position="20"/>
        <end position="41"/>
    </location>
</feature>
<dbReference type="Proteomes" id="UP000256645">
    <property type="component" value="Unassembled WGS sequence"/>
</dbReference>
<dbReference type="PANTHER" id="PTHR28251:SF1">
    <property type="entry name" value="V-TYPE ATPASE ASSEMBLY FACTOR PKR1"/>
    <property type="match status" value="1"/>
</dbReference>
<dbReference type="OrthoDB" id="9626941at2759"/>
<organism evidence="3 4">
    <name type="scientific">Coleophoma cylindrospora</name>
    <dbReference type="NCBI Taxonomy" id="1849047"/>
    <lineage>
        <taxon>Eukaryota</taxon>
        <taxon>Fungi</taxon>
        <taxon>Dikarya</taxon>
        <taxon>Ascomycota</taxon>
        <taxon>Pezizomycotina</taxon>
        <taxon>Leotiomycetes</taxon>
        <taxon>Helotiales</taxon>
        <taxon>Dermateaceae</taxon>
        <taxon>Coleophoma</taxon>
    </lineage>
</organism>
<sequence>MAAFITNLWESVFTPGPTPTLVVATNVSFACLQLVLLSLLIATYSIHFVVLSFLSASLWAAINWFVKELAIAQARADEEAKKRGEATNSGDDSETEAETVIQSVSGSGSKEVEVVRKAGELKVRREVSGSKSEISTEDEWERVSENEKDK</sequence>
<feature type="compositionally biased region" description="Basic and acidic residues" evidence="1">
    <location>
        <begin position="141"/>
        <end position="150"/>
    </location>
</feature>
<name>A0A3D8R1N0_9HELO</name>
<dbReference type="EMBL" id="PDLM01000010">
    <property type="protein sequence ID" value="RDW67734.1"/>
    <property type="molecule type" value="Genomic_DNA"/>
</dbReference>
<dbReference type="AlphaFoldDB" id="A0A3D8R1N0"/>
<dbReference type="GO" id="GO:0005789">
    <property type="term" value="C:endoplasmic reticulum membrane"/>
    <property type="evidence" value="ECO:0007669"/>
    <property type="project" value="TreeGrafter"/>
</dbReference>
<feature type="transmembrane region" description="Helical" evidence="2">
    <location>
        <begin position="48"/>
        <end position="66"/>
    </location>
</feature>
<keyword evidence="4" id="KW-1185">Reference proteome</keyword>
<dbReference type="STRING" id="1849047.A0A3D8R1N0"/>
<evidence type="ECO:0000256" key="2">
    <source>
        <dbReference type="SAM" id="Phobius"/>
    </source>
</evidence>
<gene>
    <name evidence="3" type="ORF">BP6252_09130</name>
</gene>